<comment type="caution">
    <text evidence="1">The sequence shown here is derived from an EMBL/GenBank/DDBJ whole genome shotgun (WGS) entry which is preliminary data.</text>
</comment>
<feature type="non-terminal residue" evidence="1">
    <location>
        <position position="72"/>
    </location>
</feature>
<feature type="non-terminal residue" evidence="1">
    <location>
        <position position="1"/>
    </location>
</feature>
<name>A0ACB8AUK0_9AGAM</name>
<dbReference type="EMBL" id="MU267478">
    <property type="protein sequence ID" value="KAH7916902.1"/>
    <property type="molecule type" value="Genomic_DNA"/>
</dbReference>
<sequence length="72" mass="8015">RTEPDTSAIRLYQSWQAAIPTLVHAHLAYFSATAGQHLKLPDGIVSACNGDCETKASSITCLYFDREYCFIF</sequence>
<gene>
    <name evidence="1" type="ORF">BV22DRAFT_980061</name>
</gene>
<protein>
    <submittedName>
        <fullName evidence="1">Uncharacterized protein</fullName>
    </submittedName>
</protein>
<dbReference type="Proteomes" id="UP000790709">
    <property type="component" value="Unassembled WGS sequence"/>
</dbReference>
<keyword evidence="2" id="KW-1185">Reference proteome</keyword>
<evidence type="ECO:0000313" key="1">
    <source>
        <dbReference type="EMBL" id="KAH7916902.1"/>
    </source>
</evidence>
<evidence type="ECO:0000313" key="2">
    <source>
        <dbReference type="Proteomes" id="UP000790709"/>
    </source>
</evidence>
<reference evidence="1" key="1">
    <citation type="journal article" date="2021" name="New Phytol.">
        <title>Evolutionary innovations through gain and loss of genes in the ectomycorrhizal Boletales.</title>
        <authorList>
            <person name="Wu G."/>
            <person name="Miyauchi S."/>
            <person name="Morin E."/>
            <person name="Kuo A."/>
            <person name="Drula E."/>
            <person name="Varga T."/>
            <person name="Kohler A."/>
            <person name="Feng B."/>
            <person name="Cao Y."/>
            <person name="Lipzen A."/>
            <person name="Daum C."/>
            <person name="Hundley H."/>
            <person name="Pangilinan J."/>
            <person name="Johnson J."/>
            <person name="Barry K."/>
            <person name="LaButti K."/>
            <person name="Ng V."/>
            <person name="Ahrendt S."/>
            <person name="Min B."/>
            <person name="Choi I.G."/>
            <person name="Park H."/>
            <person name="Plett J.M."/>
            <person name="Magnuson J."/>
            <person name="Spatafora J.W."/>
            <person name="Nagy L.G."/>
            <person name="Henrissat B."/>
            <person name="Grigoriev I.V."/>
            <person name="Yang Z.L."/>
            <person name="Xu J."/>
            <person name="Martin F.M."/>
        </authorList>
    </citation>
    <scope>NUCLEOTIDE SEQUENCE</scope>
    <source>
        <strain evidence="1">KUC20120723A-06</strain>
    </source>
</reference>
<accession>A0ACB8AUK0</accession>
<proteinExistence type="predicted"/>
<organism evidence="1 2">
    <name type="scientific">Leucogyrophana mollusca</name>
    <dbReference type="NCBI Taxonomy" id="85980"/>
    <lineage>
        <taxon>Eukaryota</taxon>
        <taxon>Fungi</taxon>
        <taxon>Dikarya</taxon>
        <taxon>Basidiomycota</taxon>
        <taxon>Agaricomycotina</taxon>
        <taxon>Agaricomycetes</taxon>
        <taxon>Agaricomycetidae</taxon>
        <taxon>Boletales</taxon>
        <taxon>Boletales incertae sedis</taxon>
        <taxon>Leucogyrophana</taxon>
    </lineage>
</organism>